<protein>
    <submittedName>
        <fullName evidence="1">Uncharacterized protein</fullName>
    </submittedName>
</protein>
<proteinExistence type="predicted"/>
<organism evidence="1 2">
    <name type="scientific">Spiroplasma gladiatoris</name>
    <dbReference type="NCBI Taxonomy" id="2143"/>
    <lineage>
        <taxon>Bacteria</taxon>
        <taxon>Bacillati</taxon>
        <taxon>Mycoplasmatota</taxon>
        <taxon>Mollicutes</taxon>
        <taxon>Entomoplasmatales</taxon>
        <taxon>Spiroplasmataceae</taxon>
        <taxon>Spiroplasma</taxon>
    </lineage>
</organism>
<name>A0A4P7AIW1_9MOLU</name>
<dbReference type="KEGG" id="sgq:SGLAD_v1c05090"/>
<dbReference type="Proteomes" id="UP000294309">
    <property type="component" value="Chromosome"/>
</dbReference>
<gene>
    <name evidence="1" type="ORF">SGLAD_v1c05090</name>
</gene>
<dbReference type="RefSeq" id="WP_134297497.1">
    <property type="nucleotide sequence ID" value="NZ_CP038013.1"/>
</dbReference>
<evidence type="ECO:0000313" key="1">
    <source>
        <dbReference type="EMBL" id="QBQ07708.1"/>
    </source>
</evidence>
<sequence length="475" mass="56394">MQQIKEKNYFLEKLLKDREINDLLNKQTSKEDKDFLENLNEIRKILHIKEKADKKIYEEYNRLIIIPTGSEETLVRELHQFNKAMYKSYPEHYTLDIPTPEGKQPFVVKKKPNKIEIPKNILNLSNPYKQESSLELTNTEQQLDNDIDLLKEIFNKNFYYANKNLNVALSNLDVVTGFLNSFINIKKIIEEKNILTINELLDQENYLQIKTTIKKFIYILKNNLDNTIILKKELNNTKKIFETINIKNIKEKTFYNNNKEILIANENNNEDNKIIIKKILQIISNYENSLIEDNSIENVNTNIERANTVLDNCYKVINFIESMQNKNFNNKVVENNKWSLWANDLDEKINEKKLQENILKDSNEIFVKDEEERISQLNEIKKELINGNYSKLKLSKTMNITCSKYMKKLEILKKGFEKTYGSELFKKIRDLVVREGTIYKNIDSNNEIKRLNNKKLKLKKAIIKKQKIKDWFSLK</sequence>
<evidence type="ECO:0000313" key="2">
    <source>
        <dbReference type="Proteomes" id="UP000294309"/>
    </source>
</evidence>
<dbReference type="AlphaFoldDB" id="A0A4P7AIW1"/>
<dbReference type="EMBL" id="CP038013">
    <property type="protein sequence ID" value="QBQ07708.1"/>
    <property type="molecule type" value="Genomic_DNA"/>
</dbReference>
<reference evidence="1 2" key="1">
    <citation type="submission" date="2019-03" db="EMBL/GenBank/DDBJ databases">
        <title>Complete genome sequence of Spiroplasma gladiatoris TG-1 (DSM 22552).</title>
        <authorList>
            <person name="Lin Y.-C."/>
            <person name="Chou L."/>
            <person name="Kuo C.-H."/>
        </authorList>
    </citation>
    <scope>NUCLEOTIDE SEQUENCE [LARGE SCALE GENOMIC DNA]</scope>
    <source>
        <strain evidence="1 2">TG-1</strain>
    </source>
</reference>
<keyword evidence="2" id="KW-1185">Reference proteome</keyword>
<dbReference type="OrthoDB" id="389317at2"/>
<accession>A0A4P7AIW1</accession>